<dbReference type="GO" id="GO:0006355">
    <property type="term" value="P:regulation of DNA-templated transcription"/>
    <property type="evidence" value="ECO:0007669"/>
    <property type="project" value="InterPro"/>
</dbReference>
<evidence type="ECO:0000256" key="4">
    <source>
        <dbReference type="ARBA" id="ARBA00022491"/>
    </source>
</evidence>
<dbReference type="SUPFAM" id="SSF54277">
    <property type="entry name" value="CAD &amp; PB1 domains"/>
    <property type="match status" value="1"/>
</dbReference>
<reference evidence="14" key="2">
    <citation type="submission" date="2025-08" db="UniProtKB">
        <authorList>
            <consortium name="RefSeq"/>
        </authorList>
    </citation>
    <scope>IDENTIFICATION</scope>
    <source>
        <tissue evidence="14">Etiolated seedlings</tissue>
    </source>
</reference>
<feature type="compositionally biased region" description="Polar residues" evidence="11">
    <location>
        <begin position="35"/>
        <end position="62"/>
    </location>
</feature>
<evidence type="ECO:0000313" key="14">
    <source>
        <dbReference type="RefSeq" id="XP_004498012.1"/>
    </source>
</evidence>
<keyword evidence="13" id="KW-1185">Reference proteome</keyword>
<dbReference type="Proteomes" id="UP000087171">
    <property type="component" value="Chromosome Ca4"/>
</dbReference>
<dbReference type="AlphaFoldDB" id="A0A1S2Y3M8"/>
<feature type="domain" description="PB1" evidence="12">
    <location>
        <begin position="98"/>
        <end position="185"/>
    </location>
</feature>
<evidence type="ECO:0000259" key="12">
    <source>
        <dbReference type="PROSITE" id="PS51745"/>
    </source>
</evidence>
<dbReference type="OrthoDB" id="1926344at2759"/>
<comment type="function">
    <text evidence="9">Aux/IAA proteins are short-lived transcriptional factors that function as repressors of early auxin response genes at low auxin concentrations. Repression is thought to result from the interaction with auxin response factors (ARFs), proteins that bind to the auxin-responsive promoter element (AuxRE). Formation of heterodimers with ARF proteins may alter their ability to modulate early auxin response genes expression.</text>
</comment>
<dbReference type="InterPro" id="IPR003311">
    <property type="entry name" value="AUX_IAA"/>
</dbReference>
<keyword evidence="5 10" id="KW-0805">Transcription regulation</keyword>
<organism evidence="13 14">
    <name type="scientific">Cicer arietinum</name>
    <name type="common">Chickpea</name>
    <name type="synonym">Garbanzo</name>
    <dbReference type="NCBI Taxonomy" id="3827"/>
    <lineage>
        <taxon>Eukaryota</taxon>
        <taxon>Viridiplantae</taxon>
        <taxon>Streptophyta</taxon>
        <taxon>Embryophyta</taxon>
        <taxon>Tracheophyta</taxon>
        <taxon>Spermatophyta</taxon>
        <taxon>Magnoliopsida</taxon>
        <taxon>eudicotyledons</taxon>
        <taxon>Gunneridae</taxon>
        <taxon>Pentapetalae</taxon>
        <taxon>rosids</taxon>
        <taxon>fabids</taxon>
        <taxon>Fabales</taxon>
        <taxon>Fabaceae</taxon>
        <taxon>Papilionoideae</taxon>
        <taxon>50 kb inversion clade</taxon>
        <taxon>NPAAA clade</taxon>
        <taxon>Hologalegina</taxon>
        <taxon>IRL clade</taxon>
        <taxon>Cicereae</taxon>
        <taxon>Cicer</taxon>
    </lineage>
</organism>
<dbReference type="eggNOG" id="ENOG502QU81">
    <property type="taxonomic scope" value="Eukaryota"/>
</dbReference>
<dbReference type="GeneID" id="101506630"/>
<evidence type="ECO:0000256" key="6">
    <source>
        <dbReference type="ARBA" id="ARBA00023163"/>
    </source>
</evidence>
<dbReference type="PANTHER" id="PTHR31734:SF227">
    <property type="entry name" value="AUXIN-RESPONSIVE PROTEIN IAA4"/>
    <property type="match status" value="1"/>
</dbReference>
<feature type="region of interest" description="Disordered" evidence="11">
    <location>
        <begin position="1"/>
        <end position="72"/>
    </location>
</feature>
<name>A0A1S2Y3M8_CICAR</name>
<dbReference type="PaxDb" id="3827-XP_004498012.1"/>
<evidence type="ECO:0000256" key="9">
    <source>
        <dbReference type="ARBA" id="ARBA00025283"/>
    </source>
</evidence>
<dbReference type="GO" id="GO:0009734">
    <property type="term" value="P:auxin-activated signaling pathway"/>
    <property type="evidence" value="ECO:0007669"/>
    <property type="project" value="UniProtKB-UniRule"/>
</dbReference>
<dbReference type="InterPro" id="IPR053793">
    <property type="entry name" value="PB1-like"/>
</dbReference>
<dbReference type="Pfam" id="PF02309">
    <property type="entry name" value="AUX_IAA"/>
    <property type="match status" value="1"/>
</dbReference>
<keyword evidence="8 10" id="KW-0927">Auxin signaling pathway</keyword>
<dbReference type="Gene3D" id="3.10.20.90">
    <property type="entry name" value="Phosphatidylinositol 3-kinase Catalytic Subunit, Chain A, domain 1"/>
    <property type="match status" value="1"/>
</dbReference>
<evidence type="ECO:0000256" key="8">
    <source>
        <dbReference type="ARBA" id="ARBA00023294"/>
    </source>
</evidence>
<keyword evidence="4 10" id="KW-0678">Repressor</keyword>
<dbReference type="KEGG" id="cam:101506630"/>
<evidence type="ECO:0000313" key="13">
    <source>
        <dbReference type="Proteomes" id="UP000087171"/>
    </source>
</evidence>
<protein>
    <recommendedName>
        <fullName evidence="10">Auxin-induced protein</fullName>
    </recommendedName>
</protein>
<evidence type="ECO:0000256" key="11">
    <source>
        <dbReference type="SAM" id="MobiDB-lite"/>
    </source>
</evidence>
<reference evidence="13" key="1">
    <citation type="journal article" date="2013" name="Nat. Biotechnol.">
        <title>Draft genome sequence of chickpea (Cicer arietinum) provides a resource for trait improvement.</title>
        <authorList>
            <person name="Varshney R.K."/>
            <person name="Song C."/>
            <person name="Saxena R.K."/>
            <person name="Azam S."/>
            <person name="Yu S."/>
            <person name="Sharpe A.G."/>
            <person name="Cannon S."/>
            <person name="Baek J."/>
            <person name="Rosen B.D."/>
            <person name="Tar'an B."/>
            <person name="Millan T."/>
            <person name="Zhang X."/>
            <person name="Ramsay L.D."/>
            <person name="Iwata A."/>
            <person name="Wang Y."/>
            <person name="Nelson W."/>
            <person name="Farmer A.D."/>
            <person name="Gaur P.M."/>
            <person name="Soderlund C."/>
            <person name="Penmetsa R.V."/>
            <person name="Xu C."/>
            <person name="Bharti A.K."/>
            <person name="He W."/>
            <person name="Winter P."/>
            <person name="Zhao S."/>
            <person name="Hane J.K."/>
            <person name="Carrasquilla-Garcia N."/>
            <person name="Condie J.A."/>
            <person name="Upadhyaya H.D."/>
            <person name="Luo M.C."/>
            <person name="Thudi M."/>
            <person name="Gowda C.L."/>
            <person name="Singh N.P."/>
            <person name="Lichtenzveig J."/>
            <person name="Gali K.K."/>
            <person name="Rubio J."/>
            <person name="Nadarajan N."/>
            <person name="Dolezel J."/>
            <person name="Bansal K.C."/>
            <person name="Xu X."/>
            <person name="Edwards D."/>
            <person name="Zhang G."/>
            <person name="Kahl G."/>
            <person name="Gil J."/>
            <person name="Singh K.B."/>
            <person name="Datta S.K."/>
            <person name="Jackson S.A."/>
            <person name="Wang J."/>
            <person name="Cook D.R."/>
        </authorList>
    </citation>
    <scope>NUCLEOTIDE SEQUENCE [LARGE SCALE GENOMIC DNA]</scope>
    <source>
        <strain evidence="13">cv. CDC Frontier</strain>
    </source>
</reference>
<evidence type="ECO:0000256" key="5">
    <source>
        <dbReference type="ARBA" id="ARBA00023015"/>
    </source>
</evidence>
<evidence type="ECO:0000256" key="10">
    <source>
        <dbReference type="RuleBase" id="RU004549"/>
    </source>
</evidence>
<dbReference type="STRING" id="3827.A0A1S2Y3M8"/>
<dbReference type="GO" id="GO:0005634">
    <property type="term" value="C:nucleus"/>
    <property type="evidence" value="ECO:0007669"/>
    <property type="project" value="UniProtKB-SubCell"/>
</dbReference>
<comment type="subcellular location">
    <subcellularLocation>
        <location evidence="1 10">Nucleus</location>
    </subcellularLocation>
</comment>
<keyword evidence="6 10" id="KW-0804">Transcription</keyword>
<proteinExistence type="inferred from homology"/>
<keyword evidence="7 10" id="KW-0539">Nucleus</keyword>
<evidence type="ECO:0000256" key="2">
    <source>
        <dbReference type="ARBA" id="ARBA00006728"/>
    </source>
</evidence>
<gene>
    <name evidence="14" type="primary">LOC101506630</name>
</gene>
<comment type="similarity">
    <text evidence="2 10">Belongs to the Aux/IAA family.</text>
</comment>
<evidence type="ECO:0000256" key="7">
    <source>
        <dbReference type="ARBA" id="ARBA00023242"/>
    </source>
</evidence>
<evidence type="ECO:0000256" key="3">
    <source>
        <dbReference type="ARBA" id="ARBA00011726"/>
    </source>
</evidence>
<evidence type="ECO:0000256" key="1">
    <source>
        <dbReference type="ARBA" id="ARBA00004123"/>
    </source>
</evidence>
<dbReference type="FunFam" id="3.10.20.90:FF:000078">
    <property type="entry name" value="Auxin-responsive protein"/>
    <property type="match status" value="1"/>
</dbReference>
<comment type="subunit">
    <text evidence="3 10">Homodimers and heterodimers.</text>
</comment>
<dbReference type="InterPro" id="IPR033389">
    <property type="entry name" value="AUX/IAA_dom"/>
</dbReference>
<sequence length="195" mass="21929">MEKNVEYGNDLNFNETELRLGLPGTEEKKEKTKTMQGSIKNNKRQLPQTSEESVSISKASTDQHVESAAAPPSKAKIVGWPPIRSYRKNSLQEAEVGGIFVKVSMDGAPYLRKIDLRVYGDYQELLKALETMFKLTIGEYSEREGYKGSEYAPTYEDKDGDWMLVGDVPWDMFVTSCKRLRIMKGTEARGLGCGV</sequence>
<dbReference type="PANTHER" id="PTHR31734">
    <property type="entry name" value="AUXIN-RESPONSIVE PROTEIN IAA17"/>
    <property type="match status" value="1"/>
</dbReference>
<dbReference type="PROSITE" id="PS51745">
    <property type="entry name" value="PB1"/>
    <property type="match status" value="1"/>
</dbReference>
<accession>A0A1S2Y3M8</accession>
<dbReference type="RefSeq" id="XP_004498012.1">
    <property type="nucleotide sequence ID" value="XM_004497955.3"/>
</dbReference>